<keyword evidence="3" id="KW-0804">Transcription</keyword>
<dbReference type="Pfam" id="PF01047">
    <property type="entry name" value="MarR"/>
    <property type="match status" value="1"/>
</dbReference>
<sequence length="147" mass="16432">MANKKNLTAVFELMTMLSQLVFDPQMIQKTKLSKNELLILALIKDATQSSMSELAKAIGTSPAQVTRSVTSLENKKLVQRTINPQNRRIIIVTLTHQGNALFSQHEQAVQTKLQQQLINVPAADYERLNLAIEQAVAILKPTLQQNK</sequence>
<organism evidence="5 6">
    <name type="scientific">Loigolactobacillus jiayinensis</name>
    <dbReference type="NCBI Taxonomy" id="2486016"/>
    <lineage>
        <taxon>Bacteria</taxon>
        <taxon>Bacillati</taxon>
        <taxon>Bacillota</taxon>
        <taxon>Bacilli</taxon>
        <taxon>Lactobacillales</taxon>
        <taxon>Lactobacillaceae</taxon>
        <taxon>Loigolactobacillus</taxon>
    </lineage>
</organism>
<comment type="caution">
    <text evidence="5">The sequence shown here is derived from an EMBL/GenBank/DDBJ whole genome shotgun (WGS) entry which is preliminary data.</text>
</comment>
<evidence type="ECO:0000256" key="3">
    <source>
        <dbReference type="ARBA" id="ARBA00023163"/>
    </source>
</evidence>
<evidence type="ECO:0000313" key="5">
    <source>
        <dbReference type="EMBL" id="MFC6170543.1"/>
    </source>
</evidence>
<keyword evidence="6" id="KW-1185">Reference proteome</keyword>
<proteinExistence type="predicted"/>
<dbReference type="PANTHER" id="PTHR42756">
    <property type="entry name" value="TRANSCRIPTIONAL REGULATOR, MARR"/>
    <property type="match status" value="1"/>
</dbReference>
<dbReference type="InterPro" id="IPR036390">
    <property type="entry name" value="WH_DNA-bd_sf"/>
</dbReference>
<dbReference type="SMART" id="SM00347">
    <property type="entry name" value="HTH_MARR"/>
    <property type="match status" value="1"/>
</dbReference>
<evidence type="ECO:0000313" key="6">
    <source>
        <dbReference type="Proteomes" id="UP001596289"/>
    </source>
</evidence>
<dbReference type="InterPro" id="IPR000835">
    <property type="entry name" value="HTH_MarR-typ"/>
</dbReference>
<dbReference type="EMBL" id="JBHSSL010000046">
    <property type="protein sequence ID" value="MFC6170543.1"/>
    <property type="molecule type" value="Genomic_DNA"/>
</dbReference>
<evidence type="ECO:0000259" key="4">
    <source>
        <dbReference type="PROSITE" id="PS50995"/>
    </source>
</evidence>
<protein>
    <submittedName>
        <fullName evidence="5">MarR family winged helix-turn-helix transcriptional regulator</fullName>
    </submittedName>
</protein>
<evidence type="ECO:0000256" key="2">
    <source>
        <dbReference type="ARBA" id="ARBA00023125"/>
    </source>
</evidence>
<dbReference type="Proteomes" id="UP001596289">
    <property type="component" value="Unassembled WGS sequence"/>
</dbReference>
<keyword evidence="1" id="KW-0805">Transcription regulation</keyword>
<dbReference type="SUPFAM" id="SSF46785">
    <property type="entry name" value="Winged helix' DNA-binding domain"/>
    <property type="match status" value="1"/>
</dbReference>
<dbReference type="PROSITE" id="PS50995">
    <property type="entry name" value="HTH_MARR_2"/>
    <property type="match status" value="1"/>
</dbReference>
<gene>
    <name evidence="5" type="ORF">ACFQGP_08145</name>
</gene>
<dbReference type="InterPro" id="IPR036388">
    <property type="entry name" value="WH-like_DNA-bd_sf"/>
</dbReference>
<dbReference type="RefSeq" id="WP_125552131.1">
    <property type="nucleotide sequence ID" value="NZ_JBHSSL010000046.1"/>
</dbReference>
<feature type="domain" description="HTH marR-type" evidence="4">
    <location>
        <begin position="7"/>
        <end position="144"/>
    </location>
</feature>
<dbReference type="PRINTS" id="PR00598">
    <property type="entry name" value="HTHMARR"/>
</dbReference>
<name>A0ABW1RCQ2_9LACO</name>
<reference evidence="6" key="1">
    <citation type="journal article" date="2019" name="Int. J. Syst. Evol. Microbiol.">
        <title>The Global Catalogue of Microorganisms (GCM) 10K type strain sequencing project: providing services to taxonomists for standard genome sequencing and annotation.</title>
        <authorList>
            <consortium name="The Broad Institute Genomics Platform"/>
            <consortium name="The Broad Institute Genome Sequencing Center for Infectious Disease"/>
            <person name="Wu L."/>
            <person name="Ma J."/>
        </authorList>
    </citation>
    <scope>NUCLEOTIDE SEQUENCE [LARGE SCALE GENOMIC DNA]</scope>
    <source>
        <strain evidence="6">CCM 8904</strain>
    </source>
</reference>
<dbReference type="PANTHER" id="PTHR42756:SF1">
    <property type="entry name" value="TRANSCRIPTIONAL REPRESSOR OF EMRAB OPERON"/>
    <property type="match status" value="1"/>
</dbReference>
<accession>A0ABW1RCQ2</accession>
<dbReference type="Gene3D" id="1.10.10.10">
    <property type="entry name" value="Winged helix-like DNA-binding domain superfamily/Winged helix DNA-binding domain"/>
    <property type="match status" value="1"/>
</dbReference>
<evidence type="ECO:0000256" key="1">
    <source>
        <dbReference type="ARBA" id="ARBA00023015"/>
    </source>
</evidence>
<keyword evidence="2" id="KW-0238">DNA-binding</keyword>